<dbReference type="InterPro" id="IPR000534">
    <property type="entry name" value="Semialdehyde_DH_NAD-bd"/>
</dbReference>
<dbReference type="PROSITE" id="PS01224">
    <property type="entry name" value="ARGC"/>
    <property type="match status" value="1"/>
</dbReference>
<dbReference type="Proteomes" id="UP000663918">
    <property type="component" value="Chromosome"/>
</dbReference>
<protein>
    <recommendedName>
        <fullName evidence="6">N-acetyl-gamma-glutamyl-phosphate reductase</fullName>
        <shortName evidence="6">AGPR</shortName>
        <ecNumber evidence="6">1.2.1.38</ecNumber>
    </recommendedName>
    <alternativeName>
        <fullName evidence="6">N-acetyl-glutamate semialdehyde dehydrogenase</fullName>
        <shortName evidence="6">NAGSA dehydrogenase</shortName>
    </alternativeName>
</protein>
<dbReference type="Gene3D" id="3.30.360.10">
    <property type="entry name" value="Dihydrodipicolinate Reductase, domain 2"/>
    <property type="match status" value="1"/>
</dbReference>
<evidence type="ECO:0000256" key="1">
    <source>
        <dbReference type="ARBA" id="ARBA00022490"/>
    </source>
</evidence>
<keyword evidence="5 6" id="KW-0560">Oxidoreductase</keyword>
<keyword evidence="3 6" id="KW-0028">Amino-acid biosynthesis</keyword>
<name>A0A975GXS6_9CAUL</name>
<dbReference type="NCBIfam" id="TIGR01851">
    <property type="entry name" value="argC_other"/>
    <property type="match status" value="1"/>
</dbReference>
<keyword evidence="2 6" id="KW-0055">Arginine biosynthesis</keyword>
<evidence type="ECO:0000256" key="7">
    <source>
        <dbReference type="PROSITE-ProRule" id="PRU10010"/>
    </source>
</evidence>
<evidence type="ECO:0000259" key="8">
    <source>
        <dbReference type="SMART" id="SM00859"/>
    </source>
</evidence>
<evidence type="ECO:0000313" key="9">
    <source>
        <dbReference type="EMBL" id="QTC93218.1"/>
    </source>
</evidence>
<dbReference type="Pfam" id="PF01118">
    <property type="entry name" value="Semialdhyde_dh"/>
    <property type="match status" value="1"/>
</dbReference>
<dbReference type="AlphaFoldDB" id="A0A975GXS6"/>
<keyword evidence="10" id="KW-1185">Reference proteome</keyword>
<dbReference type="SMART" id="SM00859">
    <property type="entry name" value="Semialdhyde_dh"/>
    <property type="match status" value="1"/>
</dbReference>
<evidence type="ECO:0000256" key="5">
    <source>
        <dbReference type="ARBA" id="ARBA00023002"/>
    </source>
</evidence>
<dbReference type="InterPro" id="IPR036291">
    <property type="entry name" value="NAD(P)-bd_dom_sf"/>
</dbReference>
<keyword evidence="4 6" id="KW-0521">NADP</keyword>
<dbReference type="PANTHER" id="PTHR32338:SF10">
    <property type="entry name" value="N-ACETYL-GAMMA-GLUTAMYL-PHOSPHATE REDUCTASE, CHLOROPLASTIC-RELATED"/>
    <property type="match status" value="1"/>
</dbReference>
<dbReference type="InterPro" id="IPR050085">
    <property type="entry name" value="AGPR"/>
</dbReference>
<comment type="catalytic activity">
    <reaction evidence="6">
        <text>N-acetyl-L-glutamate 5-semialdehyde + phosphate + NADP(+) = N-acetyl-L-glutamyl 5-phosphate + NADPH + H(+)</text>
        <dbReference type="Rhea" id="RHEA:21588"/>
        <dbReference type="ChEBI" id="CHEBI:15378"/>
        <dbReference type="ChEBI" id="CHEBI:29123"/>
        <dbReference type="ChEBI" id="CHEBI:43474"/>
        <dbReference type="ChEBI" id="CHEBI:57783"/>
        <dbReference type="ChEBI" id="CHEBI:57936"/>
        <dbReference type="ChEBI" id="CHEBI:58349"/>
        <dbReference type="EC" id="1.2.1.38"/>
    </reaction>
</comment>
<dbReference type="HAMAP" id="MF_01110">
    <property type="entry name" value="ArgC_type2"/>
    <property type="match status" value="1"/>
</dbReference>
<dbReference type="KEGG" id="bgoe:IFJ75_05695"/>
<comment type="pathway">
    <text evidence="6">Amino-acid biosynthesis; L-arginine biosynthesis; N(2)-acetyl-L-ornithine from L-glutamate: step 3/4.</text>
</comment>
<gene>
    <name evidence="6 9" type="primary">argC</name>
    <name evidence="9" type="ORF">IFJ75_05695</name>
</gene>
<comment type="function">
    <text evidence="6">Catalyzes the NADPH-dependent reduction of N-acetyl-5-glutamyl phosphate to yield N-acetyl-L-glutamate 5-semialdehyde.</text>
</comment>
<feature type="active site" evidence="6 7">
    <location>
        <position position="139"/>
    </location>
</feature>
<dbReference type="PANTHER" id="PTHR32338">
    <property type="entry name" value="N-ACETYL-GAMMA-GLUTAMYL-PHOSPHATE REDUCTASE, CHLOROPLASTIC-RELATED-RELATED"/>
    <property type="match status" value="1"/>
</dbReference>
<dbReference type="GO" id="GO:0003942">
    <property type="term" value="F:N-acetyl-gamma-glutamyl-phosphate reductase activity"/>
    <property type="evidence" value="ECO:0007669"/>
    <property type="project" value="UniProtKB-UniRule"/>
</dbReference>
<dbReference type="CDD" id="cd23935">
    <property type="entry name" value="AGPR_2_C"/>
    <property type="match status" value="1"/>
</dbReference>
<keyword evidence="1 6" id="KW-0963">Cytoplasm</keyword>
<comment type="similarity">
    <text evidence="6">Belongs to the NAGSA dehydrogenase family. Type 2 subfamily.</text>
</comment>
<reference evidence="9" key="1">
    <citation type="submission" date="2020-09" db="EMBL/GenBank/DDBJ databases">
        <title>Brevundimonas sp. LVF2 isolated from a puddle in Goettingen, Germany.</title>
        <authorList>
            <person name="Friedrich I."/>
            <person name="Klassen A."/>
            <person name="Hannes N."/>
            <person name="Schneider D."/>
            <person name="Hertel R."/>
            <person name="Daniel R."/>
        </authorList>
    </citation>
    <scope>NUCLEOTIDE SEQUENCE</scope>
    <source>
        <strain evidence="9">LVF2</strain>
    </source>
</reference>
<dbReference type="EMBL" id="CP062222">
    <property type="protein sequence ID" value="QTC93218.1"/>
    <property type="molecule type" value="Genomic_DNA"/>
</dbReference>
<comment type="subcellular location">
    <subcellularLocation>
        <location evidence="6">Cytoplasm</location>
    </subcellularLocation>
</comment>
<dbReference type="CDD" id="cd17896">
    <property type="entry name" value="AGPR_2_N"/>
    <property type="match status" value="1"/>
</dbReference>
<dbReference type="InterPro" id="IPR058924">
    <property type="entry name" value="AGPR_dimerisation_dom"/>
</dbReference>
<dbReference type="GO" id="GO:0006526">
    <property type="term" value="P:L-arginine biosynthetic process"/>
    <property type="evidence" value="ECO:0007669"/>
    <property type="project" value="UniProtKB-UniRule"/>
</dbReference>
<evidence type="ECO:0000256" key="4">
    <source>
        <dbReference type="ARBA" id="ARBA00022857"/>
    </source>
</evidence>
<dbReference type="GO" id="GO:0005737">
    <property type="term" value="C:cytoplasm"/>
    <property type="evidence" value="ECO:0007669"/>
    <property type="project" value="UniProtKB-SubCell"/>
</dbReference>
<dbReference type="EC" id="1.2.1.38" evidence="6"/>
<evidence type="ECO:0000256" key="3">
    <source>
        <dbReference type="ARBA" id="ARBA00022605"/>
    </source>
</evidence>
<dbReference type="Gene3D" id="3.40.50.720">
    <property type="entry name" value="NAD(P)-binding Rossmann-like Domain"/>
    <property type="match status" value="1"/>
</dbReference>
<dbReference type="Pfam" id="PF22698">
    <property type="entry name" value="Semialdhyde_dhC_1"/>
    <property type="match status" value="1"/>
</dbReference>
<sequence length="336" mass="35771">MTKRGASGNRSALFLCLFHQEHQMTHTIFIDGEAGTTGLEIRQRLEGRADLEFISLTGDLRKDPAARREALNAADAVILCLPDEAAKEAVAMIDNTTTRVIDASTAFRVAEGWTYGFAEMDAGQRAAIAVSTRVSNPGCYPTGFIGLMRPLVKAGIVPASSFVTVNAVSGYSGGGKSMIAEFEGPDKDKALAFRAYGLNLHHKHVPEMTQHTGLANDVLFAPAVGTYRQGMLVEIPLQLSALPATSVEVIHGALVEAYAGQRFVEVADLETTEAMTGIDPEGLNGTNRMRLHVFGDRHGHQARLVALLDNLGKGASGAAVQNLNIMLGLDEATGLS</sequence>
<dbReference type="SUPFAM" id="SSF51735">
    <property type="entry name" value="NAD(P)-binding Rossmann-fold domains"/>
    <property type="match status" value="1"/>
</dbReference>
<dbReference type="GO" id="GO:0051287">
    <property type="term" value="F:NAD binding"/>
    <property type="evidence" value="ECO:0007669"/>
    <property type="project" value="InterPro"/>
</dbReference>
<proteinExistence type="inferred from homology"/>
<evidence type="ECO:0000256" key="6">
    <source>
        <dbReference type="HAMAP-Rule" id="MF_01110"/>
    </source>
</evidence>
<evidence type="ECO:0000313" key="10">
    <source>
        <dbReference type="Proteomes" id="UP000663918"/>
    </source>
</evidence>
<evidence type="ECO:0000256" key="2">
    <source>
        <dbReference type="ARBA" id="ARBA00022571"/>
    </source>
</evidence>
<accession>A0A975GXS6</accession>
<feature type="domain" description="Semialdehyde dehydrogenase NAD-binding" evidence="8">
    <location>
        <begin position="27"/>
        <end position="128"/>
    </location>
</feature>
<dbReference type="InterPro" id="IPR023013">
    <property type="entry name" value="AGPR_AS"/>
</dbReference>
<dbReference type="InterPro" id="IPR010136">
    <property type="entry name" value="AGPR_type-2"/>
</dbReference>
<organism evidence="9 10">
    <name type="scientific">Brevundimonas goettingensis</name>
    <dbReference type="NCBI Taxonomy" id="2774190"/>
    <lineage>
        <taxon>Bacteria</taxon>
        <taxon>Pseudomonadati</taxon>
        <taxon>Pseudomonadota</taxon>
        <taxon>Alphaproteobacteria</taxon>
        <taxon>Caulobacterales</taxon>
        <taxon>Caulobacteraceae</taxon>
        <taxon>Brevundimonas</taxon>
    </lineage>
</organism>
<dbReference type="SUPFAM" id="SSF55347">
    <property type="entry name" value="Glyceraldehyde-3-phosphate dehydrogenase-like, C-terminal domain"/>
    <property type="match status" value="1"/>
</dbReference>